<dbReference type="EMBL" id="CAJVCH010321517">
    <property type="protein sequence ID" value="CAG7786608.1"/>
    <property type="molecule type" value="Genomic_DNA"/>
</dbReference>
<reference evidence="4" key="1">
    <citation type="submission" date="2021-06" db="EMBL/GenBank/DDBJ databases">
        <authorList>
            <person name="Hodson N. C."/>
            <person name="Mongue J. A."/>
            <person name="Jaron S. K."/>
        </authorList>
    </citation>
    <scope>NUCLEOTIDE SEQUENCE</scope>
</reference>
<proteinExistence type="predicted"/>
<dbReference type="Proteomes" id="UP000708208">
    <property type="component" value="Unassembled WGS sequence"/>
</dbReference>
<dbReference type="InterPro" id="IPR033468">
    <property type="entry name" value="Metaxin_GST"/>
</dbReference>
<feature type="domain" description="Metaxin glutathione S-transferase" evidence="2">
    <location>
        <begin position="288"/>
        <end position="348"/>
    </location>
</feature>
<evidence type="ECO:0000259" key="3">
    <source>
        <dbReference type="Pfam" id="PF17172"/>
    </source>
</evidence>
<keyword evidence="5" id="KW-1185">Reference proteome</keyword>
<sequence length="718" mass="80025">MEYRESCKLVGIMTSPSAHEGDYISIQSEIEDAIMEVPTRRQFERLAFIVGLGGAACLGYCLYKHLQSLGTPLSPSAAALKELENSKIPVNNLEPSKPTSKGEVSNDGDGQTNADDFRNNNPVSAVPMTKVVLHQCPRGYSTPCIAPFPLKLETLLRIAGIPYDVDFSVSPDDGNVPWMTIGGYEIHESHECIEKLSEVFNINLDVKAQNSRLIACRLVGIMLDSHIYWGIALWRWVYDHGRSVPLIQPLSSAGLATIEDIGASVNRAAYYHGLGRLNPKQVTDLILKDLGDLSSALGKHQYFLGESPGEVDCAAFAMLSQMIWNMPGSPFEPGVKQYRNLIDFVLRMRDNFWPDWQSLLQIRGQENLDGSAISPGSEFLHKRLLNSGSSQWDSKSASTVTMKDICTTDNQTFTTVERVNHNNQDNPRPEEIRVRPQKSSHHGILKPSISSDANNNAGMPKIQLNSSTSKNPFEDTQGNFPPPNVQTIPPGMIRPTRNGPPSVNYSPVEASPQMYPNNNSQSFAPEPTQTFYSHHDLQDDIKNAGAVRNGVPLPISHGNVIQRITQQNQSHRLGNIQNQQLNPNVNGADQQLQNFVSGVGIYTGQQYQTDHFNGLQRDIVGNFQGAQQSTEIIFRDDMNQPQPGNYYNPAQPGIPPDQYYQNQLPPPPQHYMNQQPVQHSMPYTQNMAQNFREFLPHFRFGNNLSLGLQRLKFPETLL</sequence>
<gene>
    <name evidence="4" type="ORF">AFUS01_LOCUS25170</name>
</gene>
<feature type="compositionally biased region" description="Polar residues" evidence="1">
    <location>
        <begin position="93"/>
        <end position="122"/>
    </location>
</feature>
<dbReference type="AlphaFoldDB" id="A0A8J2KD60"/>
<feature type="compositionally biased region" description="Basic residues" evidence="1">
    <location>
        <begin position="435"/>
        <end position="444"/>
    </location>
</feature>
<dbReference type="Pfam" id="PF17171">
    <property type="entry name" value="GST_C_6"/>
    <property type="match status" value="1"/>
</dbReference>
<evidence type="ECO:0008006" key="6">
    <source>
        <dbReference type="Google" id="ProtNLM"/>
    </source>
</evidence>
<organism evidence="4 5">
    <name type="scientific">Allacma fusca</name>
    <dbReference type="NCBI Taxonomy" id="39272"/>
    <lineage>
        <taxon>Eukaryota</taxon>
        <taxon>Metazoa</taxon>
        <taxon>Ecdysozoa</taxon>
        <taxon>Arthropoda</taxon>
        <taxon>Hexapoda</taxon>
        <taxon>Collembola</taxon>
        <taxon>Symphypleona</taxon>
        <taxon>Sminthuridae</taxon>
        <taxon>Allacma</taxon>
    </lineage>
</organism>
<name>A0A8J2KD60_9HEXA</name>
<accession>A0A8J2KD60</accession>
<dbReference type="PANTHER" id="PTHR12289:SF41">
    <property type="entry name" value="FAILED AXON CONNECTIONS-RELATED"/>
    <property type="match status" value="1"/>
</dbReference>
<comment type="caution">
    <text evidence="4">The sequence shown here is derived from an EMBL/GenBank/DDBJ whole genome shotgun (WGS) entry which is preliminary data.</text>
</comment>
<dbReference type="CDD" id="cd03193">
    <property type="entry name" value="GST_C_Metaxin"/>
    <property type="match status" value="1"/>
</dbReference>
<dbReference type="OrthoDB" id="5809458at2759"/>
<feature type="region of interest" description="Disordered" evidence="1">
    <location>
        <begin position="420"/>
        <end position="473"/>
    </location>
</feature>
<feature type="domain" description="Thioredoxin-like fold" evidence="3">
    <location>
        <begin position="147"/>
        <end position="239"/>
    </location>
</feature>
<evidence type="ECO:0000313" key="4">
    <source>
        <dbReference type="EMBL" id="CAG7786608.1"/>
    </source>
</evidence>
<evidence type="ECO:0000256" key="1">
    <source>
        <dbReference type="SAM" id="MobiDB-lite"/>
    </source>
</evidence>
<evidence type="ECO:0000259" key="2">
    <source>
        <dbReference type="Pfam" id="PF17171"/>
    </source>
</evidence>
<feature type="compositionally biased region" description="Polar residues" evidence="1">
    <location>
        <begin position="448"/>
        <end position="473"/>
    </location>
</feature>
<protein>
    <recommendedName>
        <fullName evidence="6">Failed axon connections</fullName>
    </recommendedName>
</protein>
<dbReference type="GO" id="GO:0005737">
    <property type="term" value="C:cytoplasm"/>
    <property type="evidence" value="ECO:0007669"/>
    <property type="project" value="TreeGrafter"/>
</dbReference>
<dbReference type="CDD" id="cd03054">
    <property type="entry name" value="GST_N_Metaxin"/>
    <property type="match status" value="1"/>
</dbReference>
<dbReference type="PANTHER" id="PTHR12289">
    <property type="entry name" value="METAXIN RELATED"/>
    <property type="match status" value="1"/>
</dbReference>
<dbReference type="InterPro" id="IPR012336">
    <property type="entry name" value="Thioredoxin-like_fold"/>
</dbReference>
<evidence type="ECO:0000313" key="5">
    <source>
        <dbReference type="Proteomes" id="UP000708208"/>
    </source>
</evidence>
<dbReference type="InterPro" id="IPR050931">
    <property type="entry name" value="Mito_Protein_Transport_Metaxin"/>
</dbReference>
<feature type="region of interest" description="Disordered" evidence="1">
    <location>
        <begin position="89"/>
        <end position="122"/>
    </location>
</feature>
<dbReference type="Pfam" id="PF17172">
    <property type="entry name" value="GST_N_4"/>
    <property type="match status" value="1"/>
</dbReference>